<accession>A0A2U1LA54</accession>
<dbReference type="Pfam" id="PF00743">
    <property type="entry name" value="FMO-like"/>
    <property type="match status" value="2"/>
</dbReference>
<dbReference type="AlphaFoldDB" id="A0A2U1LA54"/>
<evidence type="ECO:0000256" key="1">
    <source>
        <dbReference type="ARBA" id="ARBA00009183"/>
    </source>
</evidence>
<organism evidence="8 9">
    <name type="scientific">Artemisia annua</name>
    <name type="common">Sweet wormwood</name>
    <dbReference type="NCBI Taxonomy" id="35608"/>
    <lineage>
        <taxon>Eukaryota</taxon>
        <taxon>Viridiplantae</taxon>
        <taxon>Streptophyta</taxon>
        <taxon>Embryophyta</taxon>
        <taxon>Tracheophyta</taxon>
        <taxon>Spermatophyta</taxon>
        <taxon>Magnoliopsida</taxon>
        <taxon>eudicotyledons</taxon>
        <taxon>Gunneridae</taxon>
        <taxon>Pentapetalae</taxon>
        <taxon>asterids</taxon>
        <taxon>campanulids</taxon>
        <taxon>Asterales</taxon>
        <taxon>Asteraceae</taxon>
        <taxon>Asteroideae</taxon>
        <taxon>Anthemideae</taxon>
        <taxon>Artemisiinae</taxon>
        <taxon>Artemisia</taxon>
    </lineage>
</organism>
<dbReference type="EC" id="1.-.-.-" evidence="7"/>
<dbReference type="Gene3D" id="3.50.50.60">
    <property type="entry name" value="FAD/NAD(P)-binding domain"/>
    <property type="match status" value="2"/>
</dbReference>
<dbReference type="EMBL" id="PKPP01010549">
    <property type="protein sequence ID" value="PWA45883.1"/>
    <property type="molecule type" value="Genomic_DNA"/>
</dbReference>
<dbReference type="SUPFAM" id="SSF51905">
    <property type="entry name" value="FAD/NAD(P)-binding domain"/>
    <property type="match status" value="2"/>
</dbReference>
<dbReference type="PIRSF" id="PIRSF000332">
    <property type="entry name" value="FMO"/>
    <property type="match status" value="1"/>
</dbReference>
<proteinExistence type="inferred from homology"/>
<keyword evidence="4" id="KW-0521">NADP</keyword>
<evidence type="ECO:0000313" key="9">
    <source>
        <dbReference type="Proteomes" id="UP000245207"/>
    </source>
</evidence>
<reference evidence="8 9" key="1">
    <citation type="journal article" date="2018" name="Mol. Plant">
        <title>The genome of Artemisia annua provides insight into the evolution of Asteraceae family and artemisinin biosynthesis.</title>
        <authorList>
            <person name="Shen Q."/>
            <person name="Zhang L."/>
            <person name="Liao Z."/>
            <person name="Wang S."/>
            <person name="Yan T."/>
            <person name="Shi P."/>
            <person name="Liu M."/>
            <person name="Fu X."/>
            <person name="Pan Q."/>
            <person name="Wang Y."/>
            <person name="Lv Z."/>
            <person name="Lu X."/>
            <person name="Zhang F."/>
            <person name="Jiang W."/>
            <person name="Ma Y."/>
            <person name="Chen M."/>
            <person name="Hao X."/>
            <person name="Li L."/>
            <person name="Tang Y."/>
            <person name="Lv G."/>
            <person name="Zhou Y."/>
            <person name="Sun X."/>
            <person name="Brodelius P.E."/>
            <person name="Rose J.K.C."/>
            <person name="Tang K."/>
        </authorList>
    </citation>
    <scope>NUCLEOTIDE SEQUENCE [LARGE SCALE GENOMIC DNA]</scope>
    <source>
        <strain evidence="9">cv. Huhao1</strain>
        <tissue evidence="8">Leaf</tissue>
    </source>
</reference>
<dbReference type="PANTHER" id="PTHR23023">
    <property type="entry name" value="DIMETHYLANILINE MONOOXYGENASE"/>
    <property type="match status" value="1"/>
</dbReference>
<dbReference type="InterPro" id="IPR050346">
    <property type="entry name" value="FMO-like"/>
</dbReference>
<comment type="caution">
    <text evidence="8">The sequence shown here is derived from an EMBL/GenBank/DDBJ whole genome shotgun (WGS) entry which is preliminary data.</text>
</comment>
<evidence type="ECO:0000256" key="7">
    <source>
        <dbReference type="RuleBase" id="RU361177"/>
    </source>
</evidence>
<keyword evidence="5 7" id="KW-0560">Oxidoreductase</keyword>
<dbReference type="GO" id="GO:0050661">
    <property type="term" value="F:NADP binding"/>
    <property type="evidence" value="ECO:0007669"/>
    <property type="project" value="InterPro"/>
</dbReference>
<dbReference type="GO" id="GO:0050660">
    <property type="term" value="F:flavin adenine dinucleotide binding"/>
    <property type="evidence" value="ECO:0007669"/>
    <property type="project" value="InterPro"/>
</dbReference>
<dbReference type="Proteomes" id="UP000245207">
    <property type="component" value="Unassembled WGS sequence"/>
</dbReference>
<name>A0A2U1LA54_ARTAN</name>
<gene>
    <name evidence="8" type="ORF">CTI12_AA513780</name>
</gene>
<evidence type="ECO:0000313" key="8">
    <source>
        <dbReference type="EMBL" id="PWA45883.1"/>
    </source>
</evidence>
<keyword evidence="2 7" id="KW-0285">Flavoprotein</keyword>
<protein>
    <recommendedName>
        <fullName evidence="7">Flavin-containing monooxygenase</fullName>
        <ecNumber evidence="7">1.-.-.-</ecNumber>
    </recommendedName>
</protein>
<keyword evidence="6 7" id="KW-0503">Monooxygenase</keyword>
<evidence type="ECO:0000256" key="3">
    <source>
        <dbReference type="ARBA" id="ARBA00022827"/>
    </source>
</evidence>
<keyword evidence="3 7" id="KW-0274">FAD</keyword>
<dbReference type="FunFam" id="3.50.50.60:FF:000099">
    <property type="entry name" value="Flavin-containing monooxygenase"/>
    <property type="match status" value="1"/>
</dbReference>
<sequence length="396" mass="45234">MTHPLNVAVIGAGICGLLTTRELLREKQQVTVFEKSDKVGGTWVYDPRVEAEDLLGLDPNRSIVHSSLYSSLRTNLPRPLMSFSDFSFEDKFYGDPRMFPGHEEVQKFLEHFAKEFGVSEVIRFNSEVVRVDFKNDGFVVEWSTIEAGLKDEVFDAVVVCNGHHTEPRVADDIPGIKEWSRKQLHSHNYRVPEPFRDQVVVVIGNGPSARDISKDIAKVAREVHLASRSSDVKVSKVDGYENMWQHLKITRVFDNGTVVFQDGDSIEADTILHCTGYKYHFPFLRTNDLVHVDNNRVDPLYKHVFPPQLAPRLAFVGLTFNQRLIFPILELQSKWAALVISGKILLPSEDNMLAEVHEHYRELDENGFPKSLTHSLWHKVIISIFVVTLHIFSNIY</sequence>
<evidence type="ECO:0000256" key="5">
    <source>
        <dbReference type="ARBA" id="ARBA00023002"/>
    </source>
</evidence>
<evidence type="ECO:0000256" key="4">
    <source>
        <dbReference type="ARBA" id="ARBA00022857"/>
    </source>
</evidence>
<dbReference type="OrthoDB" id="66881at2759"/>
<comment type="cofactor">
    <cofactor evidence="7">
        <name>FAD</name>
        <dbReference type="ChEBI" id="CHEBI:57692"/>
    </cofactor>
</comment>
<dbReference type="GO" id="GO:0004499">
    <property type="term" value="F:N,N-dimethylaniline monooxygenase activity"/>
    <property type="evidence" value="ECO:0007669"/>
    <property type="project" value="InterPro"/>
</dbReference>
<dbReference type="PRINTS" id="PR00370">
    <property type="entry name" value="FMOXYGENASE"/>
</dbReference>
<comment type="similarity">
    <text evidence="1 7">Belongs to the FMO family.</text>
</comment>
<evidence type="ECO:0000256" key="6">
    <source>
        <dbReference type="ARBA" id="ARBA00023033"/>
    </source>
</evidence>
<dbReference type="InterPro" id="IPR036188">
    <property type="entry name" value="FAD/NAD-bd_sf"/>
</dbReference>
<keyword evidence="9" id="KW-1185">Reference proteome</keyword>
<dbReference type="InterPro" id="IPR020946">
    <property type="entry name" value="Flavin_mOase-like"/>
</dbReference>
<evidence type="ECO:0000256" key="2">
    <source>
        <dbReference type="ARBA" id="ARBA00022630"/>
    </source>
</evidence>
<dbReference type="InterPro" id="IPR000960">
    <property type="entry name" value="Flavin_mOase"/>
</dbReference>